<dbReference type="PANTHER" id="PTHR23282">
    <property type="entry name" value="APICAL ENDOSOMAL GLYCOPROTEIN PRECURSOR"/>
    <property type="match status" value="1"/>
</dbReference>
<keyword evidence="3" id="KW-1185">Reference proteome</keyword>
<dbReference type="Proteomes" id="UP000266721">
    <property type="component" value="Unassembled WGS sequence"/>
</dbReference>
<proteinExistence type="predicted"/>
<dbReference type="InterPro" id="IPR013320">
    <property type="entry name" value="ConA-like_dom_sf"/>
</dbReference>
<evidence type="ECO:0000313" key="2">
    <source>
        <dbReference type="EMBL" id="OPL32968.1"/>
    </source>
</evidence>
<dbReference type="EMBL" id="KV585654">
    <property type="protein sequence ID" value="OPL32968.1"/>
    <property type="molecule type" value="Genomic_DNA"/>
</dbReference>
<sequence>MYGSGMGTLNVYTESKTINKKHWSQSGNQDNLWKFVNLDLFSSEPYRIIFEGVRGNSFRSDVALDDIFLLQHKCSGVVDYTESCRKLDESISLFGCSKYYLQLNKTRFDFDRMLENCSAVYQDVQASSRTSCIDMNNSDICTFDFSQEIQKDPRCFLSNNLLVEYKCEVVFNFDCATA</sequence>
<feature type="domain" description="MAM" evidence="1">
    <location>
        <begin position="1"/>
        <end position="76"/>
    </location>
</feature>
<dbReference type="SUPFAM" id="SSF49899">
    <property type="entry name" value="Concanavalin A-like lectins/glucanases"/>
    <property type="match status" value="1"/>
</dbReference>
<dbReference type="GO" id="GO:0016020">
    <property type="term" value="C:membrane"/>
    <property type="evidence" value="ECO:0007669"/>
    <property type="project" value="InterPro"/>
</dbReference>
<dbReference type="InterPro" id="IPR051560">
    <property type="entry name" value="MAM_domain-containing"/>
</dbReference>
<dbReference type="Gene3D" id="2.60.120.200">
    <property type="match status" value="1"/>
</dbReference>
<reference evidence="2 3" key="1">
    <citation type="journal article" date="2016" name="PLoS ONE">
        <title>A First Insight into the Genome of the Filter-Feeder Mussel Mytilus galloprovincialis.</title>
        <authorList>
            <person name="Murgarella M."/>
            <person name="Puiu D."/>
            <person name="Novoa B."/>
            <person name="Figueras A."/>
            <person name="Posada D."/>
            <person name="Canchaya C."/>
        </authorList>
    </citation>
    <scope>NUCLEOTIDE SEQUENCE [LARGE SCALE GENOMIC DNA]</scope>
    <source>
        <tissue evidence="2">Muscle</tissue>
    </source>
</reference>
<dbReference type="PROSITE" id="PS50060">
    <property type="entry name" value="MAM_2"/>
    <property type="match status" value="1"/>
</dbReference>
<evidence type="ECO:0000259" key="1">
    <source>
        <dbReference type="PROSITE" id="PS50060"/>
    </source>
</evidence>
<accession>A0A3L5TTK2</accession>
<organism evidence="2 3">
    <name type="scientific">Mytilus galloprovincialis</name>
    <name type="common">Mediterranean mussel</name>
    <dbReference type="NCBI Taxonomy" id="29158"/>
    <lineage>
        <taxon>Eukaryota</taxon>
        <taxon>Metazoa</taxon>
        <taxon>Spiralia</taxon>
        <taxon>Lophotrochozoa</taxon>
        <taxon>Mollusca</taxon>
        <taxon>Bivalvia</taxon>
        <taxon>Autobranchia</taxon>
        <taxon>Pteriomorphia</taxon>
        <taxon>Mytilida</taxon>
        <taxon>Mytiloidea</taxon>
        <taxon>Mytilidae</taxon>
        <taxon>Mytilinae</taxon>
        <taxon>Mytilus</taxon>
    </lineage>
</organism>
<protein>
    <submittedName>
        <fullName evidence="2">Mam 1 domain containing glycosylphosphatidylinositol anchor</fullName>
    </submittedName>
</protein>
<feature type="non-terminal residue" evidence="2">
    <location>
        <position position="1"/>
    </location>
</feature>
<feature type="non-terminal residue" evidence="2">
    <location>
        <position position="178"/>
    </location>
</feature>
<gene>
    <name evidence="2" type="ORF">AM593_07549</name>
</gene>
<comment type="caution">
    <text evidence="2">The sequence shown here is derived from an EMBL/GenBank/DDBJ whole genome shotgun (WGS) entry which is preliminary data.</text>
</comment>
<dbReference type="PANTHER" id="PTHR23282:SF101">
    <property type="entry name" value="MAM DOMAIN-CONTAINING PROTEIN"/>
    <property type="match status" value="1"/>
</dbReference>
<evidence type="ECO:0000313" key="3">
    <source>
        <dbReference type="Proteomes" id="UP000266721"/>
    </source>
</evidence>
<dbReference type="Pfam" id="PF00629">
    <property type="entry name" value="MAM"/>
    <property type="match status" value="1"/>
</dbReference>
<dbReference type="CDD" id="cd06263">
    <property type="entry name" value="MAM"/>
    <property type="match status" value="1"/>
</dbReference>
<dbReference type="AlphaFoldDB" id="A0A3L5TTK2"/>
<name>A0A3L5TTK2_MYTGA</name>
<dbReference type="InterPro" id="IPR000998">
    <property type="entry name" value="MAM_dom"/>
</dbReference>